<evidence type="ECO:0000313" key="3">
    <source>
        <dbReference type="Proteomes" id="UP000604241"/>
    </source>
</evidence>
<evidence type="ECO:0000256" key="1">
    <source>
        <dbReference type="SAM" id="Phobius"/>
    </source>
</evidence>
<reference evidence="2 3" key="1">
    <citation type="submission" date="2020-08" db="EMBL/GenBank/DDBJ databases">
        <title>A Genomic Blueprint of the Chicken Gut Microbiome.</title>
        <authorList>
            <person name="Gilroy R."/>
            <person name="Ravi A."/>
            <person name="Getino M."/>
            <person name="Pursley I."/>
            <person name="Horton D.L."/>
            <person name="Alikhan N.-F."/>
            <person name="Baker D."/>
            <person name="Gharbi K."/>
            <person name="Hall N."/>
            <person name="Watson M."/>
            <person name="Adriaenssens E.M."/>
            <person name="Foster-Nyarko E."/>
            <person name="Jarju S."/>
            <person name="Secka A."/>
            <person name="Antonio M."/>
            <person name="Oren A."/>
            <person name="Chaudhuri R."/>
            <person name="La Ragione R.M."/>
            <person name="Hildebrand F."/>
            <person name="Pallen M.J."/>
        </authorList>
    </citation>
    <scope>NUCLEOTIDE SEQUENCE [LARGE SCALE GENOMIC DNA]</scope>
    <source>
        <strain evidence="2 3">Sa3CUA2</strain>
    </source>
</reference>
<gene>
    <name evidence="2" type="ORF">H9657_07860</name>
</gene>
<name>A0ABR8QCP8_9CELL</name>
<keyword evidence="1" id="KW-1133">Transmembrane helix</keyword>
<organism evidence="2 3">
    <name type="scientific">Cellulomonas avistercoris</name>
    <dbReference type="NCBI Taxonomy" id="2762242"/>
    <lineage>
        <taxon>Bacteria</taxon>
        <taxon>Bacillati</taxon>
        <taxon>Actinomycetota</taxon>
        <taxon>Actinomycetes</taxon>
        <taxon>Micrococcales</taxon>
        <taxon>Cellulomonadaceae</taxon>
        <taxon>Cellulomonas</taxon>
    </lineage>
</organism>
<feature type="transmembrane region" description="Helical" evidence="1">
    <location>
        <begin position="68"/>
        <end position="87"/>
    </location>
</feature>
<evidence type="ECO:0000313" key="2">
    <source>
        <dbReference type="EMBL" id="MBD7918191.1"/>
    </source>
</evidence>
<keyword evidence="1" id="KW-0812">Transmembrane</keyword>
<dbReference type="RefSeq" id="WP_191782095.1">
    <property type="nucleotide sequence ID" value="NZ_JACSQV010000005.1"/>
</dbReference>
<dbReference type="EMBL" id="JACSQV010000005">
    <property type="protein sequence ID" value="MBD7918191.1"/>
    <property type="molecule type" value="Genomic_DNA"/>
</dbReference>
<keyword evidence="3" id="KW-1185">Reference proteome</keyword>
<accession>A0ABR8QCP8</accession>
<feature type="transmembrane region" description="Helical" evidence="1">
    <location>
        <begin position="37"/>
        <end position="56"/>
    </location>
</feature>
<sequence length="126" mass="12814">MSTSEQDGRAPRSALVRLFDQAMIGGPEVRTVHRVRAVVILLGVLVLLVVVVPVAISRVGRDDVELAAGVVFVVGLGAAGWCAAASASTGPSSVWKSTGYFIGSAAYGASATVALINGLHTPVRGS</sequence>
<protein>
    <submittedName>
        <fullName evidence="2">Uncharacterized protein</fullName>
    </submittedName>
</protein>
<comment type="caution">
    <text evidence="2">The sequence shown here is derived from an EMBL/GenBank/DDBJ whole genome shotgun (WGS) entry which is preliminary data.</text>
</comment>
<feature type="transmembrane region" description="Helical" evidence="1">
    <location>
        <begin position="99"/>
        <end position="119"/>
    </location>
</feature>
<dbReference type="Proteomes" id="UP000604241">
    <property type="component" value="Unassembled WGS sequence"/>
</dbReference>
<proteinExistence type="predicted"/>
<keyword evidence="1" id="KW-0472">Membrane</keyword>